<feature type="signal peptide" evidence="2">
    <location>
        <begin position="1"/>
        <end position="19"/>
    </location>
</feature>
<evidence type="ECO:0000256" key="2">
    <source>
        <dbReference type="SAM" id="SignalP"/>
    </source>
</evidence>
<dbReference type="AlphaFoldDB" id="A0A182SCI0"/>
<feature type="compositionally biased region" description="Basic and acidic residues" evidence="1">
    <location>
        <begin position="27"/>
        <end position="42"/>
    </location>
</feature>
<evidence type="ECO:0000313" key="4">
    <source>
        <dbReference type="Proteomes" id="UP000075901"/>
    </source>
</evidence>
<keyword evidence="4" id="KW-1185">Reference proteome</keyword>
<feature type="region of interest" description="Disordered" evidence="1">
    <location>
        <begin position="27"/>
        <end position="65"/>
    </location>
</feature>
<proteinExistence type="predicted"/>
<evidence type="ECO:0008006" key="5">
    <source>
        <dbReference type="Google" id="ProtNLM"/>
    </source>
</evidence>
<feature type="chain" id="PRO_5008135711" description="Salivary secreted peptide" evidence="2">
    <location>
        <begin position="20"/>
        <end position="107"/>
    </location>
</feature>
<dbReference type="Proteomes" id="UP000075901">
    <property type="component" value="Unassembled WGS sequence"/>
</dbReference>
<reference evidence="4" key="1">
    <citation type="submission" date="2013-09" db="EMBL/GenBank/DDBJ databases">
        <title>The Genome Sequence of Anopheles maculatus species B.</title>
        <authorList>
            <consortium name="The Broad Institute Genomics Platform"/>
            <person name="Neafsey D.E."/>
            <person name="Besansky N."/>
            <person name="Howell P."/>
            <person name="Walton C."/>
            <person name="Young S.K."/>
            <person name="Zeng Q."/>
            <person name="Gargeya S."/>
            <person name="Fitzgerald M."/>
            <person name="Haas B."/>
            <person name="Abouelleil A."/>
            <person name="Allen A.W."/>
            <person name="Alvarado L."/>
            <person name="Arachchi H.M."/>
            <person name="Berlin A.M."/>
            <person name="Chapman S.B."/>
            <person name="Gainer-Dewar J."/>
            <person name="Goldberg J."/>
            <person name="Griggs A."/>
            <person name="Gujja S."/>
            <person name="Hansen M."/>
            <person name="Howarth C."/>
            <person name="Imamovic A."/>
            <person name="Ireland A."/>
            <person name="Larimer J."/>
            <person name="McCowan C."/>
            <person name="Murphy C."/>
            <person name="Pearson M."/>
            <person name="Poon T.W."/>
            <person name="Priest M."/>
            <person name="Roberts A."/>
            <person name="Saif S."/>
            <person name="Shea T."/>
            <person name="Sisk P."/>
            <person name="Sykes S."/>
            <person name="Wortman J."/>
            <person name="Nusbaum C."/>
            <person name="Birren B."/>
        </authorList>
    </citation>
    <scope>NUCLEOTIDE SEQUENCE [LARGE SCALE GENOMIC DNA]</scope>
    <source>
        <strain evidence="4">maculatus3</strain>
    </source>
</reference>
<reference evidence="3" key="2">
    <citation type="submission" date="2020-05" db="UniProtKB">
        <authorList>
            <consortium name="EnsemblMetazoa"/>
        </authorList>
    </citation>
    <scope>IDENTIFICATION</scope>
    <source>
        <strain evidence="3">maculatus3</strain>
    </source>
</reference>
<keyword evidence="2" id="KW-0732">Signal</keyword>
<evidence type="ECO:0000256" key="1">
    <source>
        <dbReference type="SAM" id="MobiDB-lite"/>
    </source>
</evidence>
<feature type="compositionally biased region" description="Basic and acidic residues" evidence="1">
    <location>
        <begin position="51"/>
        <end position="61"/>
    </location>
</feature>
<dbReference type="VEuPathDB" id="VectorBase:AMAM004018"/>
<name>A0A182SCI0_9DIPT</name>
<organism evidence="3 4">
    <name type="scientific">Anopheles maculatus</name>
    <dbReference type="NCBI Taxonomy" id="74869"/>
    <lineage>
        <taxon>Eukaryota</taxon>
        <taxon>Metazoa</taxon>
        <taxon>Ecdysozoa</taxon>
        <taxon>Arthropoda</taxon>
        <taxon>Hexapoda</taxon>
        <taxon>Insecta</taxon>
        <taxon>Pterygota</taxon>
        <taxon>Neoptera</taxon>
        <taxon>Endopterygota</taxon>
        <taxon>Diptera</taxon>
        <taxon>Nematocera</taxon>
        <taxon>Culicoidea</taxon>
        <taxon>Culicidae</taxon>
        <taxon>Anophelinae</taxon>
        <taxon>Anopheles</taxon>
        <taxon>Anopheles maculatus group</taxon>
    </lineage>
</organism>
<sequence length="107" mass="11929">MKCFPVLILFFSLLTIISAAPVAEAEKEQTTAAPEAKDDSQKESVQTPNVKTDDSPRDKPDMSPVDFMQQVITNATLYPTLFCSTLSALIRNQRNVVWNATIYFLNS</sequence>
<evidence type="ECO:0000313" key="3">
    <source>
        <dbReference type="EnsemblMetazoa" id="AMAM004018-PA"/>
    </source>
</evidence>
<accession>A0A182SCI0</accession>
<protein>
    <recommendedName>
        <fullName evidence="5">Salivary secreted peptide</fullName>
    </recommendedName>
</protein>
<dbReference type="EnsemblMetazoa" id="AMAM004018-RA">
    <property type="protein sequence ID" value="AMAM004018-PA"/>
    <property type="gene ID" value="AMAM004018"/>
</dbReference>